<dbReference type="PANTHER" id="PTHR31973">
    <property type="entry name" value="POLYPROTEIN, PUTATIVE-RELATED"/>
    <property type="match status" value="1"/>
</dbReference>
<protein>
    <recommendedName>
        <fullName evidence="3">MULE transposase domain-containing protein</fullName>
    </recommendedName>
</protein>
<organism evidence="1 2">
    <name type="scientific">Arachis hypogaea</name>
    <name type="common">Peanut</name>
    <dbReference type="NCBI Taxonomy" id="3818"/>
    <lineage>
        <taxon>Eukaryota</taxon>
        <taxon>Viridiplantae</taxon>
        <taxon>Streptophyta</taxon>
        <taxon>Embryophyta</taxon>
        <taxon>Tracheophyta</taxon>
        <taxon>Spermatophyta</taxon>
        <taxon>Magnoliopsida</taxon>
        <taxon>eudicotyledons</taxon>
        <taxon>Gunneridae</taxon>
        <taxon>Pentapetalae</taxon>
        <taxon>rosids</taxon>
        <taxon>fabids</taxon>
        <taxon>Fabales</taxon>
        <taxon>Fabaceae</taxon>
        <taxon>Papilionoideae</taxon>
        <taxon>50 kb inversion clade</taxon>
        <taxon>dalbergioids sensu lato</taxon>
        <taxon>Dalbergieae</taxon>
        <taxon>Pterocarpus clade</taxon>
        <taxon>Arachis</taxon>
    </lineage>
</organism>
<evidence type="ECO:0000313" key="1">
    <source>
        <dbReference type="EMBL" id="RYR49924.1"/>
    </source>
</evidence>
<evidence type="ECO:0000313" key="2">
    <source>
        <dbReference type="Proteomes" id="UP000289738"/>
    </source>
</evidence>
<accession>A0A445CG76</accession>
<dbReference type="PANTHER" id="PTHR31973:SF195">
    <property type="entry name" value="MUDR FAMILY TRANSPOSASE"/>
    <property type="match status" value="1"/>
</dbReference>
<keyword evidence="2" id="KW-1185">Reference proteome</keyword>
<dbReference type="EMBL" id="SDMP01000007">
    <property type="protein sequence ID" value="RYR49924.1"/>
    <property type="molecule type" value="Genomic_DNA"/>
</dbReference>
<gene>
    <name evidence="1" type="ORF">Ahy_A07g036450</name>
</gene>
<sequence>MIRTDTAVSIKEESYNELPRWVLGVQMTILGSVTVLRTSPVQVCGVNGTHLYGKYRSTLLVTIDQDGNSNIILVAFTLVEGENAEPCSFFLSHIWQHVTPQPGILIISDRHNGIKGKDARRFLVNVAHAKIEVEFDNWYDILRSEDPALSEVRAYDYEPLRVVNSILKGVRNLSICSLVKSTYVRKLDLLCEKP</sequence>
<reference evidence="1 2" key="1">
    <citation type="submission" date="2019-01" db="EMBL/GenBank/DDBJ databases">
        <title>Sequencing of cultivated peanut Arachis hypogaea provides insights into genome evolution and oil improvement.</title>
        <authorList>
            <person name="Chen X."/>
        </authorList>
    </citation>
    <scope>NUCLEOTIDE SEQUENCE [LARGE SCALE GENOMIC DNA]</scope>
    <source>
        <strain evidence="2">cv. Fuhuasheng</strain>
        <tissue evidence="1">Leaves</tissue>
    </source>
</reference>
<name>A0A445CG76_ARAHY</name>
<proteinExistence type="predicted"/>
<dbReference type="AlphaFoldDB" id="A0A445CG76"/>
<comment type="caution">
    <text evidence="1">The sequence shown here is derived from an EMBL/GenBank/DDBJ whole genome shotgun (WGS) entry which is preliminary data.</text>
</comment>
<evidence type="ECO:0008006" key="3">
    <source>
        <dbReference type="Google" id="ProtNLM"/>
    </source>
</evidence>
<dbReference type="Proteomes" id="UP000289738">
    <property type="component" value="Chromosome A07"/>
</dbReference>